<keyword evidence="2" id="KW-1185">Reference proteome</keyword>
<sequence length="43" mass="4837">MQLCGSLPEHGEAIDIKGDHFTAAITDNRRIIQMHVKIPKHTL</sequence>
<gene>
    <name evidence="1" type="ORF">A359_05760</name>
</gene>
<evidence type="ECO:0000313" key="2">
    <source>
        <dbReference type="Proteomes" id="UP000003936"/>
    </source>
</evidence>
<organism evidence="1 2">
    <name type="scientific">secondary endosymbiont of Ctenarytaina eucalypti</name>
    <dbReference type="NCBI Taxonomy" id="1199245"/>
    <lineage>
        <taxon>Bacteria</taxon>
        <taxon>Pseudomonadati</taxon>
        <taxon>Pseudomonadota</taxon>
        <taxon>Gammaproteobacteria</taxon>
        <taxon>Enterobacterales</taxon>
        <taxon>Enterobacteriaceae</taxon>
        <taxon>aphid secondary symbionts</taxon>
    </lineage>
</organism>
<proteinExistence type="predicted"/>
<dbReference type="HOGENOM" id="CLU_3239451_0_0_6"/>
<dbReference type="AlphaFoldDB" id="J3YS53"/>
<evidence type="ECO:0000313" key="1">
    <source>
        <dbReference type="EMBL" id="AFP84968.1"/>
    </source>
</evidence>
<protein>
    <submittedName>
        <fullName evidence="1">Uncharacterized protein</fullName>
    </submittedName>
</protein>
<dbReference type="Proteomes" id="UP000003936">
    <property type="component" value="Chromosome"/>
</dbReference>
<dbReference type="EMBL" id="CP003546">
    <property type="protein sequence ID" value="AFP84968.1"/>
    <property type="molecule type" value="Genomic_DNA"/>
</dbReference>
<dbReference type="STRING" id="1199245.A359_05760"/>
<accession>J3YS53</accession>
<dbReference type="KEGG" id="sect:A359_05760"/>
<reference evidence="1 2" key="1">
    <citation type="journal article" date="2012" name="Mol. Biol. Evol.">
        <title>Genome reduction and co-evolution between the primary and secondary bacterial symbionts of psyllids.</title>
        <authorList>
            <person name="Sloan D.B."/>
            <person name="Moran N.A."/>
        </authorList>
    </citation>
    <scope>NUCLEOTIDE SEQUENCE [LARGE SCALE GENOMIC DNA]</scope>
    <source>
        <strain evidence="1">Ceuc_S</strain>
    </source>
</reference>
<dbReference type="Gene3D" id="3.30.465.10">
    <property type="match status" value="1"/>
</dbReference>
<dbReference type="InterPro" id="IPR016169">
    <property type="entry name" value="FAD-bd_PCMH_sub2"/>
</dbReference>
<name>J3YS53_9ENTR</name>